<dbReference type="GO" id="GO:0043195">
    <property type="term" value="C:terminal bouton"/>
    <property type="evidence" value="ECO:0007669"/>
    <property type="project" value="TreeGrafter"/>
</dbReference>
<feature type="domain" description="C2" evidence="2">
    <location>
        <begin position="1"/>
        <end position="97"/>
    </location>
</feature>
<reference evidence="3" key="2">
    <citation type="submission" date="2025-09" db="UniProtKB">
        <authorList>
            <consortium name="Ensembl"/>
        </authorList>
    </citation>
    <scope>IDENTIFICATION</scope>
</reference>
<protein>
    <submittedName>
        <fullName evidence="3">Unc-13 homolog B</fullName>
    </submittedName>
</protein>
<dbReference type="Gene3D" id="2.60.40.150">
    <property type="entry name" value="C2 domain"/>
    <property type="match status" value="1"/>
</dbReference>
<dbReference type="InterPro" id="IPR000008">
    <property type="entry name" value="C2_dom"/>
</dbReference>
<feature type="compositionally biased region" description="Basic and acidic residues" evidence="1">
    <location>
        <begin position="184"/>
        <end position="193"/>
    </location>
</feature>
<dbReference type="GeneTree" id="ENSGT00940000154929"/>
<dbReference type="InterPro" id="IPR027080">
    <property type="entry name" value="Unc-13"/>
</dbReference>
<evidence type="ECO:0000259" key="2">
    <source>
        <dbReference type="PROSITE" id="PS50004"/>
    </source>
</evidence>
<dbReference type="PANTHER" id="PTHR10480">
    <property type="entry name" value="PROTEIN UNC-13 HOMOLOG"/>
    <property type="match status" value="1"/>
</dbReference>
<dbReference type="GO" id="GO:0098831">
    <property type="term" value="C:presynaptic active zone cytoplasmic component"/>
    <property type="evidence" value="ECO:0007669"/>
    <property type="project" value="TreeGrafter"/>
</dbReference>
<evidence type="ECO:0000313" key="4">
    <source>
        <dbReference type="Proteomes" id="UP000694414"/>
    </source>
</evidence>
<feature type="compositionally biased region" description="Polar residues" evidence="1">
    <location>
        <begin position="194"/>
        <end position="213"/>
    </location>
</feature>
<dbReference type="GO" id="GO:0005516">
    <property type="term" value="F:calmodulin binding"/>
    <property type="evidence" value="ECO:0007669"/>
    <property type="project" value="TreeGrafter"/>
</dbReference>
<evidence type="ECO:0000313" key="3">
    <source>
        <dbReference type="Ensembl" id="ENSPSMP00000006712.1"/>
    </source>
</evidence>
<gene>
    <name evidence="3" type="primary">UNC13B</name>
</gene>
<dbReference type="PANTHER" id="PTHR10480:SF8">
    <property type="entry name" value="PROTEIN UNC-13 HOMOLOG B"/>
    <property type="match status" value="1"/>
</dbReference>
<dbReference type="GO" id="GO:0031594">
    <property type="term" value="C:neuromuscular junction"/>
    <property type="evidence" value="ECO:0007669"/>
    <property type="project" value="TreeGrafter"/>
</dbReference>
<dbReference type="Proteomes" id="UP000694414">
    <property type="component" value="Unplaced"/>
</dbReference>
<dbReference type="SMART" id="SM00239">
    <property type="entry name" value="C2"/>
    <property type="match status" value="1"/>
</dbReference>
<dbReference type="AlphaFoldDB" id="A0A8C8YNX4"/>
<keyword evidence="4" id="KW-1185">Reference proteome</keyword>
<dbReference type="FunFam" id="2.60.40.150:FF:000031">
    <property type="entry name" value="Protein unc-13 homolog B"/>
    <property type="match status" value="1"/>
</dbReference>
<dbReference type="Pfam" id="PF00168">
    <property type="entry name" value="C2"/>
    <property type="match status" value="1"/>
</dbReference>
<proteinExistence type="predicted"/>
<reference evidence="3" key="1">
    <citation type="submission" date="2025-08" db="UniProtKB">
        <authorList>
            <consortium name="Ensembl"/>
        </authorList>
    </citation>
    <scope>IDENTIFICATION</scope>
</reference>
<sequence length="434" mass="48767">ILFFSLAVKRAKFQGSPDKFNTYVTLKVQNVKSTTVAVRGDQPSWEQDFMFEISRLDLGLSVEVWNKGLIWDTMVGTVWIALKTIRQSDEEGPGEWSTLEAETLMKDDEICGTKNPTPHKILLDARFELPFDIPEEEARYWTYKLEQINALGSDNEYSLQEESQRKPLPTAAAQCSFEDPDSAVDDRDSDYRSETSNSIPPPYHTTSQPNASVHQFPVPVLGTNSSRYGSSCNVSQGSSQLSELDQYHEQDDDRRERDSIHSCHSSGSLSRNGQAGFGEQEKTWEVTGEAEKGISCENKGITCEPKEMKEDATTHPPPDLVLLKDHILGPQESFPEENASSPFTQARAHWIRAVTKVRLQLQEVGNLFHMMVTPLCLSGSQKGQPEGCMALTACQIYAERSRCHLSVICHWSSPGRQGLLLQWLHAPLSRMKSW</sequence>
<dbReference type="GO" id="GO:0030672">
    <property type="term" value="C:synaptic vesicle membrane"/>
    <property type="evidence" value="ECO:0007669"/>
    <property type="project" value="TreeGrafter"/>
</dbReference>
<evidence type="ECO:0000256" key="1">
    <source>
        <dbReference type="SAM" id="MobiDB-lite"/>
    </source>
</evidence>
<dbReference type="SUPFAM" id="SSF49562">
    <property type="entry name" value="C2 domain (Calcium/lipid-binding domain, CaLB)"/>
    <property type="match status" value="1"/>
</dbReference>
<dbReference type="GO" id="GO:0016082">
    <property type="term" value="P:synaptic vesicle priming"/>
    <property type="evidence" value="ECO:0007669"/>
    <property type="project" value="TreeGrafter"/>
</dbReference>
<dbReference type="GO" id="GO:0035249">
    <property type="term" value="P:synaptic transmission, glutamatergic"/>
    <property type="evidence" value="ECO:0007669"/>
    <property type="project" value="TreeGrafter"/>
</dbReference>
<accession>A0A8C8YNX4</accession>
<feature type="compositionally biased region" description="Polar residues" evidence="1">
    <location>
        <begin position="222"/>
        <end position="243"/>
    </location>
</feature>
<dbReference type="InterPro" id="IPR035892">
    <property type="entry name" value="C2_domain_sf"/>
</dbReference>
<dbReference type="GO" id="GO:0016081">
    <property type="term" value="P:synaptic vesicle docking"/>
    <property type="evidence" value="ECO:0007669"/>
    <property type="project" value="TreeGrafter"/>
</dbReference>
<name>A0A8C8YNX4_PROSS</name>
<feature type="region of interest" description="Disordered" evidence="1">
    <location>
        <begin position="156"/>
        <end position="279"/>
    </location>
</feature>
<organism evidence="3 4">
    <name type="scientific">Prolemur simus</name>
    <name type="common">Greater bamboo lemur</name>
    <name type="synonym">Hapalemur simus</name>
    <dbReference type="NCBI Taxonomy" id="1328070"/>
    <lineage>
        <taxon>Eukaryota</taxon>
        <taxon>Metazoa</taxon>
        <taxon>Chordata</taxon>
        <taxon>Craniata</taxon>
        <taxon>Vertebrata</taxon>
        <taxon>Euteleostomi</taxon>
        <taxon>Mammalia</taxon>
        <taxon>Eutheria</taxon>
        <taxon>Euarchontoglires</taxon>
        <taxon>Primates</taxon>
        <taxon>Strepsirrhini</taxon>
        <taxon>Lemuriformes</taxon>
        <taxon>Lemuridae</taxon>
        <taxon>Prolemur</taxon>
    </lineage>
</organism>
<dbReference type="PROSITE" id="PS50004">
    <property type="entry name" value="C2"/>
    <property type="match status" value="1"/>
</dbReference>
<dbReference type="GO" id="GO:0017075">
    <property type="term" value="F:syntaxin-1 binding"/>
    <property type="evidence" value="ECO:0007669"/>
    <property type="project" value="TreeGrafter"/>
</dbReference>
<dbReference type="CDD" id="cd08394">
    <property type="entry name" value="C2A_Munc13"/>
    <property type="match status" value="1"/>
</dbReference>
<feature type="compositionally biased region" description="Basic and acidic residues" evidence="1">
    <location>
        <begin position="245"/>
        <end position="261"/>
    </location>
</feature>
<dbReference type="GO" id="GO:0042734">
    <property type="term" value="C:presynaptic membrane"/>
    <property type="evidence" value="ECO:0007669"/>
    <property type="project" value="TreeGrafter"/>
</dbReference>
<dbReference type="Ensembl" id="ENSPSMT00000007927.1">
    <property type="protein sequence ID" value="ENSPSMP00000006712.1"/>
    <property type="gene ID" value="ENSPSMG00000004969.1"/>
</dbReference>
<dbReference type="GO" id="GO:0099525">
    <property type="term" value="P:presynaptic dense core vesicle exocytosis"/>
    <property type="evidence" value="ECO:0007669"/>
    <property type="project" value="TreeGrafter"/>
</dbReference>
<dbReference type="GO" id="GO:0019992">
    <property type="term" value="F:diacylglycerol binding"/>
    <property type="evidence" value="ECO:0007669"/>
    <property type="project" value="InterPro"/>
</dbReference>
<dbReference type="GO" id="GO:0061789">
    <property type="term" value="P:dense core granule priming"/>
    <property type="evidence" value="ECO:0007669"/>
    <property type="project" value="TreeGrafter"/>
</dbReference>